<dbReference type="InterPro" id="IPR027417">
    <property type="entry name" value="P-loop_NTPase"/>
</dbReference>
<dbReference type="EMBL" id="UFTJ01000001">
    <property type="protein sequence ID" value="SSZ46507.1"/>
    <property type="molecule type" value="Genomic_DNA"/>
</dbReference>
<dbReference type="AlphaFoldDB" id="A0A376BY87"/>
<sequence>MKKIRVRTDFKDVEVRFATWLKMITDLMQTKNQFLILGRGTGKTTDYLAERSMDICYEMPGCYIGIVGDTYTNLLKNIVPSLIEGWNRKGWVEGIHYVVDKPPPAHFRKPYKAPQTYKHTISTFLGNFFNYISMDTPSSGAGNSYQHLIGDETKYLEKKRIDRLFPALRGDSTIFGHSPFYLGVTFTTDFPNVIMPGEYDWILDREKEMNVQQMKYLLQISLELNEAKADALHYARKRNMVLLMKAKRKIAKLAEMHTRLRKDSTFFYIASSFVNVDILRLDYFKTALTALGEVEFNTSILSLKPQVEAGNKFYVALEDKHIYDDGILFEYYNKFNTGDEAELSSLALKYCNHHQTLEIGIDFGDMMSMVVAQSNSQFIRVLKNFWTLAPASSLELCEQFLNFFKYHKYKVIDLYYDRSGNQYERVGRDWALEIKRYLEYDREGNKTGWKVNLMSRNQGNIEQQTEFLLAKGMMSNSYEELPDLLIDRYQCRQLISSMNVAKQIVKPDKKGVRKLYKDKSSEKLPLKKRPMYSTNMSDAFKYLICRRKWLSVIKDRKQEWGDPGGMDY</sequence>
<gene>
    <name evidence="1" type="ORF">NCTC11661_00150</name>
</gene>
<accession>A0A376BY87</accession>
<evidence type="ECO:0008006" key="3">
    <source>
        <dbReference type="Google" id="ProtNLM"/>
    </source>
</evidence>
<proteinExistence type="predicted"/>
<evidence type="ECO:0000313" key="1">
    <source>
        <dbReference type="EMBL" id="SSZ46507.1"/>
    </source>
</evidence>
<organism evidence="1 2">
    <name type="scientific">Bergeyella zoohelcum</name>
    <dbReference type="NCBI Taxonomy" id="1015"/>
    <lineage>
        <taxon>Bacteria</taxon>
        <taxon>Pseudomonadati</taxon>
        <taxon>Bacteroidota</taxon>
        <taxon>Flavobacteriia</taxon>
        <taxon>Flavobacteriales</taxon>
        <taxon>Weeksellaceae</taxon>
        <taxon>Bergeyella</taxon>
    </lineage>
</organism>
<reference evidence="1 2" key="1">
    <citation type="submission" date="2018-06" db="EMBL/GenBank/DDBJ databases">
        <authorList>
            <consortium name="Pathogen Informatics"/>
            <person name="Doyle S."/>
        </authorList>
    </citation>
    <scope>NUCLEOTIDE SEQUENCE [LARGE SCALE GENOMIC DNA]</scope>
    <source>
        <strain evidence="1 2">NCTC11661</strain>
    </source>
</reference>
<evidence type="ECO:0000313" key="2">
    <source>
        <dbReference type="Proteomes" id="UP000255515"/>
    </source>
</evidence>
<dbReference type="RefSeq" id="WP_002687379.1">
    <property type="nucleotide sequence ID" value="NZ_UFTJ01000001.1"/>
</dbReference>
<dbReference type="Gene3D" id="3.40.50.300">
    <property type="entry name" value="P-loop containing nucleotide triphosphate hydrolases"/>
    <property type="match status" value="1"/>
</dbReference>
<name>A0A376BY87_9FLAO</name>
<dbReference type="Proteomes" id="UP000255515">
    <property type="component" value="Unassembled WGS sequence"/>
</dbReference>
<protein>
    <recommendedName>
        <fullName evidence="3">Terminase-like family</fullName>
    </recommendedName>
</protein>